<dbReference type="AlphaFoldDB" id="A0A183A6D0"/>
<proteinExistence type="predicted"/>
<dbReference type="GO" id="GO:0033962">
    <property type="term" value="P:P-body assembly"/>
    <property type="evidence" value="ECO:0007669"/>
    <property type="project" value="TreeGrafter"/>
</dbReference>
<dbReference type="GO" id="GO:0003729">
    <property type="term" value="F:mRNA binding"/>
    <property type="evidence" value="ECO:0007669"/>
    <property type="project" value="TreeGrafter"/>
</dbReference>
<reference evidence="2 3" key="2">
    <citation type="submission" date="2018-11" db="EMBL/GenBank/DDBJ databases">
        <authorList>
            <consortium name="Pathogen Informatics"/>
        </authorList>
    </citation>
    <scope>NUCLEOTIDE SEQUENCE [LARGE SCALE GENOMIC DNA]</scope>
    <source>
        <strain evidence="2 3">Egypt</strain>
    </source>
</reference>
<gene>
    <name evidence="2" type="ORF">ECPE_LOCUS2515</name>
</gene>
<accession>A0A183A6D0</accession>
<dbReference type="WBParaSite" id="ECPE_0000251501-mRNA-1">
    <property type="protein sequence ID" value="ECPE_0000251501-mRNA-1"/>
    <property type="gene ID" value="ECPE_0000251501"/>
</dbReference>
<sequence>MCCFAQSQMQCQYIGFRVKLCSTQLGDVEGTVNKVAENRIELSQAIMNGKGLPIPSLVVESQFIQNIRILSTGGGDSSDDVSPKKDDPGSSGRAQRREMLRNMPNACNAYVCPSSPPLIHRSTGIPVQQPHHNGSPGRCVTSNVKQSDSAFSRVTIDDKVDRKQPKHKQSMTPMKRRSRSFSEVVPSNSDISGAESDSFYRSHPHNMRGLHPTATRHGLNRPHGRCGGGGGSIGINRGPGGPPSLSQLEEGPDGVGLPLIGNTRHSERSESSRAVYYSDATLTTNTPTLSSSRQRHEHHVPYYHPSLQSSTGEIRDVGCATNVSSYSHVACTTRLSQSHPRFWYSSTGFRVPILSTEDQDRMLHYLATGRDSHCLTESTATHELPALAQGLSWGRLLETAGRSLVDQIMTHVRQTTQTPQRSSHRPPPRVLVLSGGSHLSGALCITLARILSMRGACVLAFVPKCSLTDTPTKNTGVTGGTSAICRTELNLTLQFAPRPSHYGLEDEDEDEGGKSLDDYEEEEEVEDNAVSGAFDSSSAVNTNAKADSDRASCFTLDQLVQHGQITDPLDYSPVHRMWISRMPGFKLLHRPSSVLKIPTNVRIDLVIVGHGPSDAIEMNSHLSHWLQQHQALSYMVHVMPRTNVFKEPAYCNASSHWIVELGLPVLLPSQLVDPSSESASNNSTSGSRTISHLLVDVGLSRNLVRRLTSDLKSLPPYGLFDTGSVVTLCADLSSSVPPSS</sequence>
<dbReference type="InterPro" id="IPR036652">
    <property type="entry name" value="YjeF_N_dom_sf"/>
</dbReference>
<feature type="region of interest" description="Disordered" evidence="1">
    <location>
        <begin position="498"/>
        <end position="541"/>
    </location>
</feature>
<dbReference type="Proteomes" id="UP000272942">
    <property type="component" value="Unassembled WGS sequence"/>
</dbReference>
<dbReference type="Gene3D" id="3.40.50.10260">
    <property type="entry name" value="YjeF N-terminal domain"/>
    <property type="match status" value="1"/>
</dbReference>
<dbReference type="Gene3D" id="2.30.30.100">
    <property type="match status" value="1"/>
</dbReference>
<dbReference type="EMBL" id="UZAN01039665">
    <property type="protein sequence ID" value="VDP66692.1"/>
    <property type="molecule type" value="Genomic_DNA"/>
</dbReference>
<evidence type="ECO:0000313" key="3">
    <source>
        <dbReference type="Proteomes" id="UP000272942"/>
    </source>
</evidence>
<feature type="region of interest" description="Disordered" evidence="1">
    <location>
        <begin position="71"/>
        <end position="95"/>
    </location>
</feature>
<name>A0A183A6D0_9TREM</name>
<dbReference type="PANTHER" id="PTHR13612:SF0">
    <property type="entry name" value="ENHANCER OF MRNA-DECAPPING PROTEIN 3"/>
    <property type="match status" value="1"/>
</dbReference>
<feature type="region of interest" description="Disordered" evidence="1">
    <location>
        <begin position="159"/>
        <end position="196"/>
    </location>
</feature>
<organism evidence="4">
    <name type="scientific">Echinostoma caproni</name>
    <dbReference type="NCBI Taxonomy" id="27848"/>
    <lineage>
        <taxon>Eukaryota</taxon>
        <taxon>Metazoa</taxon>
        <taxon>Spiralia</taxon>
        <taxon>Lophotrochozoa</taxon>
        <taxon>Platyhelminthes</taxon>
        <taxon>Trematoda</taxon>
        <taxon>Digenea</taxon>
        <taxon>Plagiorchiida</taxon>
        <taxon>Echinostomata</taxon>
        <taxon>Echinostomatoidea</taxon>
        <taxon>Echinostomatidae</taxon>
        <taxon>Echinostoma</taxon>
    </lineage>
</organism>
<protein>
    <submittedName>
        <fullName evidence="4">YjeF N-terminal domain-containing protein</fullName>
    </submittedName>
</protein>
<evidence type="ECO:0000256" key="1">
    <source>
        <dbReference type="SAM" id="MobiDB-lite"/>
    </source>
</evidence>
<dbReference type="PANTHER" id="PTHR13612">
    <property type="entry name" value="ENHANCER OF MRNA-DECAPPING PROTEIN 3"/>
    <property type="match status" value="1"/>
</dbReference>
<dbReference type="GO" id="GO:0000932">
    <property type="term" value="C:P-body"/>
    <property type="evidence" value="ECO:0007669"/>
    <property type="project" value="TreeGrafter"/>
</dbReference>
<feature type="compositionally biased region" description="Basic residues" evidence="1">
    <location>
        <begin position="164"/>
        <end position="179"/>
    </location>
</feature>
<dbReference type="OrthoDB" id="10030313at2759"/>
<evidence type="ECO:0000313" key="2">
    <source>
        <dbReference type="EMBL" id="VDP66692.1"/>
    </source>
</evidence>
<reference evidence="4" key="1">
    <citation type="submission" date="2016-06" db="UniProtKB">
        <authorList>
            <consortium name="WormBaseParasite"/>
        </authorList>
    </citation>
    <scope>IDENTIFICATION</scope>
</reference>
<dbReference type="GO" id="GO:0031087">
    <property type="term" value="P:deadenylation-independent decapping of nuclear-transcribed mRNA"/>
    <property type="evidence" value="ECO:0007669"/>
    <property type="project" value="TreeGrafter"/>
</dbReference>
<dbReference type="SUPFAM" id="SSF64153">
    <property type="entry name" value="YjeF N-terminal domain-like"/>
    <property type="match status" value="1"/>
</dbReference>
<evidence type="ECO:0000313" key="4">
    <source>
        <dbReference type="WBParaSite" id="ECPE_0000251501-mRNA-1"/>
    </source>
</evidence>
<feature type="compositionally biased region" description="Acidic residues" evidence="1">
    <location>
        <begin position="518"/>
        <end position="527"/>
    </location>
</feature>
<keyword evidence="3" id="KW-1185">Reference proteome</keyword>